<dbReference type="Gene3D" id="3.30.1360.10">
    <property type="entry name" value="RNA polymerase, RBP11-like subunit"/>
    <property type="match status" value="1"/>
</dbReference>
<dbReference type="InterPro" id="IPR008193">
    <property type="entry name" value="RNA_pol_Rpb11_13-16kDa_CS"/>
</dbReference>
<evidence type="ECO:0000256" key="4">
    <source>
        <dbReference type="ARBA" id="ARBA00023163"/>
    </source>
</evidence>
<proteinExistence type="inferred from homology"/>
<dbReference type="GO" id="GO:0006362">
    <property type="term" value="P:transcription elongation by RNA polymerase I"/>
    <property type="evidence" value="ECO:0007669"/>
    <property type="project" value="TreeGrafter"/>
</dbReference>
<evidence type="ECO:0000259" key="8">
    <source>
        <dbReference type="Pfam" id="PF13656"/>
    </source>
</evidence>
<dbReference type="GO" id="GO:0003677">
    <property type="term" value="F:DNA binding"/>
    <property type="evidence" value="ECO:0007669"/>
    <property type="project" value="InterPro"/>
</dbReference>
<keyword evidence="3" id="KW-0240">DNA-directed RNA polymerase</keyword>
<dbReference type="Proteomes" id="UP000186303">
    <property type="component" value="Chromosome 1"/>
</dbReference>
<dbReference type="HAMAP" id="MF_00261">
    <property type="entry name" value="RNApol_arch_Rpo11"/>
    <property type="match status" value="1"/>
</dbReference>
<dbReference type="Pfam" id="PF13656">
    <property type="entry name" value="RNA_pol_L_2"/>
    <property type="match status" value="1"/>
</dbReference>
<evidence type="ECO:0000256" key="7">
    <source>
        <dbReference type="SAM" id="MobiDB-lite"/>
    </source>
</evidence>
<evidence type="ECO:0000313" key="10">
    <source>
        <dbReference type="Proteomes" id="UP000186303"/>
    </source>
</evidence>
<accession>A0A1M8A1X6</accession>
<dbReference type="PANTHER" id="PTHR13946">
    <property type="entry name" value="DNA-DIRECTED RNA POLYMERASE I,II,III"/>
    <property type="match status" value="1"/>
</dbReference>
<dbReference type="GO" id="GO:0003899">
    <property type="term" value="F:DNA-directed RNA polymerase activity"/>
    <property type="evidence" value="ECO:0007669"/>
    <property type="project" value="InterPro"/>
</dbReference>
<dbReference type="PROSITE" id="PS01154">
    <property type="entry name" value="RNA_POL_L_13KD"/>
    <property type="match status" value="1"/>
</dbReference>
<feature type="region of interest" description="Disordered" evidence="7">
    <location>
        <begin position="105"/>
        <end position="128"/>
    </location>
</feature>
<organism evidence="9 10">
    <name type="scientific">Malassezia sympodialis (strain ATCC 42132)</name>
    <name type="common">Atopic eczema-associated yeast</name>
    <dbReference type="NCBI Taxonomy" id="1230383"/>
    <lineage>
        <taxon>Eukaryota</taxon>
        <taxon>Fungi</taxon>
        <taxon>Dikarya</taxon>
        <taxon>Basidiomycota</taxon>
        <taxon>Ustilaginomycotina</taxon>
        <taxon>Malasseziomycetes</taxon>
        <taxon>Malasseziales</taxon>
        <taxon>Malasseziaceae</taxon>
        <taxon>Malassezia</taxon>
    </lineage>
</organism>
<feature type="domain" description="DNA-directed RNA polymerase RBP11-like dimerisation" evidence="8">
    <location>
        <begin position="26"/>
        <end position="99"/>
    </location>
</feature>
<evidence type="ECO:0000256" key="2">
    <source>
        <dbReference type="ARBA" id="ARBA00022079"/>
    </source>
</evidence>
<dbReference type="STRING" id="1230383.A0A1M8A1X6"/>
<dbReference type="PANTHER" id="PTHR13946:SF28">
    <property type="entry name" value="DNA-DIRECTED RNA POLYMERASES I AND III SUBUNIT RPAC2"/>
    <property type="match status" value="1"/>
</dbReference>
<dbReference type="CDD" id="cd07029">
    <property type="entry name" value="RNAP_I_III_AC19"/>
    <property type="match status" value="1"/>
</dbReference>
<evidence type="ECO:0000256" key="6">
    <source>
        <dbReference type="ARBA" id="ARBA00025751"/>
    </source>
</evidence>
<protein>
    <recommendedName>
        <fullName evidence="2">DNA-directed RNA polymerases I and III subunit RPAC2</fullName>
    </recommendedName>
</protein>
<evidence type="ECO:0000256" key="3">
    <source>
        <dbReference type="ARBA" id="ARBA00022478"/>
    </source>
</evidence>
<dbReference type="VEuPathDB" id="FungiDB:MSYG_0737"/>
<dbReference type="InterPro" id="IPR033898">
    <property type="entry name" value="RNAP_AC19"/>
</dbReference>
<evidence type="ECO:0000256" key="1">
    <source>
        <dbReference type="ARBA" id="ARBA00004123"/>
    </source>
</evidence>
<dbReference type="SUPFAM" id="SSF55257">
    <property type="entry name" value="RBP11-like subunits of RNA polymerase"/>
    <property type="match status" value="1"/>
</dbReference>
<comment type="similarity">
    <text evidence="6">Belongs to the archaeal Rpo11/eukaryotic RPB11/RPC19 RNA polymerase subunit family.</text>
</comment>
<name>A0A1M8A1X6_MALS4</name>
<dbReference type="InterPro" id="IPR022905">
    <property type="entry name" value="Rpo11-like"/>
</dbReference>
<dbReference type="GO" id="GO:0055029">
    <property type="term" value="C:nuclear DNA-directed RNA polymerase complex"/>
    <property type="evidence" value="ECO:0007669"/>
    <property type="project" value="UniProtKB-ARBA"/>
</dbReference>
<dbReference type="GO" id="GO:0006383">
    <property type="term" value="P:transcription by RNA polymerase III"/>
    <property type="evidence" value="ECO:0007669"/>
    <property type="project" value="TreeGrafter"/>
</dbReference>
<dbReference type="GO" id="GO:0005736">
    <property type="term" value="C:RNA polymerase I complex"/>
    <property type="evidence" value="ECO:0007669"/>
    <property type="project" value="TreeGrafter"/>
</dbReference>
<reference evidence="10" key="1">
    <citation type="journal article" date="2017" name="Nucleic Acids Res.">
        <title>Proteogenomics produces comprehensive and highly accurate protein-coding gene annotation in a complete genome assembly of Malassezia sympodialis.</title>
        <authorList>
            <person name="Zhu Y."/>
            <person name="Engstroem P.G."/>
            <person name="Tellgren-Roth C."/>
            <person name="Baudo C.D."/>
            <person name="Kennell J.C."/>
            <person name="Sun S."/>
            <person name="Billmyre R.B."/>
            <person name="Schroeder M.S."/>
            <person name="Andersson A."/>
            <person name="Holm T."/>
            <person name="Sigurgeirsson B."/>
            <person name="Wu G."/>
            <person name="Sankaranarayanan S.R."/>
            <person name="Siddharthan R."/>
            <person name="Sanyal K."/>
            <person name="Lundeberg J."/>
            <person name="Nystedt B."/>
            <person name="Boekhout T."/>
            <person name="Dawson T.L. Jr."/>
            <person name="Heitman J."/>
            <person name="Scheynius A."/>
            <person name="Lehtioe J."/>
        </authorList>
    </citation>
    <scope>NUCLEOTIDE SEQUENCE [LARGE SCALE GENOMIC DNA]</scope>
    <source>
        <strain evidence="10">ATCC 42132</strain>
    </source>
</reference>
<keyword evidence="10" id="KW-1185">Reference proteome</keyword>
<keyword evidence="4" id="KW-0804">Transcription</keyword>
<dbReference type="OrthoDB" id="510325at2759"/>
<evidence type="ECO:0000313" key="9">
    <source>
        <dbReference type="EMBL" id="SHO76399.1"/>
    </source>
</evidence>
<dbReference type="OMA" id="HEMRCER"/>
<dbReference type="FunFam" id="3.30.1360.10:FF:000006">
    <property type="entry name" value="DNA-directed RNA polymerases I and III subunit RPAC2"/>
    <property type="match status" value="1"/>
</dbReference>
<keyword evidence="5" id="KW-0539">Nucleus</keyword>
<gene>
    <name evidence="9" type="ORF">MSYG_0737</name>
</gene>
<evidence type="ECO:0000256" key="5">
    <source>
        <dbReference type="ARBA" id="ARBA00023242"/>
    </source>
</evidence>
<dbReference type="InterPro" id="IPR036603">
    <property type="entry name" value="RBP11-like"/>
</dbReference>
<dbReference type="GO" id="GO:0005666">
    <property type="term" value="C:RNA polymerase III complex"/>
    <property type="evidence" value="ECO:0007669"/>
    <property type="project" value="TreeGrafter"/>
</dbReference>
<comment type="subcellular location">
    <subcellularLocation>
        <location evidence="1">Nucleus</location>
    </subcellularLocation>
</comment>
<dbReference type="InterPro" id="IPR009025">
    <property type="entry name" value="RBP11-like_dimer"/>
</dbReference>
<sequence>MEGLDASAVRGKITLLPGSDEELTSVTFCIMDEDHTMGNALRYMLMKDPRVEFCGYTLPHPSENKVHLRVQMLEHTVSAVDAFRDALAQLDQVFSTIEDRYRESLSAGHVNKEPAPQPSVPLRTQFSA</sequence>
<dbReference type="GO" id="GO:0046983">
    <property type="term" value="F:protein dimerization activity"/>
    <property type="evidence" value="ECO:0007669"/>
    <property type="project" value="InterPro"/>
</dbReference>
<dbReference type="EMBL" id="LT671821">
    <property type="protein sequence ID" value="SHO76399.1"/>
    <property type="molecule type" value="Genomic_DNA"/>
</dbReference>
<dbReference type="AlphaFoldDB" id="A0A1M8A1X6"/>